<dbReference type="AlphaFoldDB" id="A0AAD1C5B8"/>
<sequence length="57" mass="6467">MRDFLLLFIPTLAFTLHAYRDYRAAAGDRPHAILLWIERGLFTVAVVELVLLAIALV</sequence>
<name>A0AAD1C5B8_METFU</name>
<proteinExistence type="predicted"/>
<keyword evidence="2" id="KW-1185">Reference proteome</keyword>
<reference evidence="1 2" key="2">
    <citation type="journal article" date="2017" name="Int. J. Syst. Evol. Microbiol.">
        <title>Pseudomonas furukawaii sp. nov., a polychlorinated biphenyl-degrading bacterium isolated from biphenyl-contaminated soil in Japan.</title>
        <authorList>
            <person name="Kimura N."/>
            <person name="Watanabe T."/>
            <person name="Suenaga H."/>
            <person name="Fujihara H."/>
            <person name="Futagami T."/>
            <person name="Goto M."/>
            <person name="Hanada S."/>
            <person name="Hirose J."/>
        </authorList>
    </citation>
    <scope>NUCLEOTIDE SEQUENCE [LARGE SCALE GENOMIC DNA]</scope>
    <source>
        <strain evidence="2">DSM 10086 / NBRC 110670 / KF707</strain>
    </source>
</reference>
<reference evidence="2" key="1">
    <citation type="submission" date="2015-05" db="EMBL/GenBank/DDBJ databases">
        <title>Draft genome sequencing of a biphenyl-degrading bacterium, Pseudomonas balearica KF707 (=NBRC110670).</title>
        <authorList>
            <person name="Kimura N."/>
            <person name="Hirose J."/>
            <person name="Watanabe T."/>
            <person name="Suenaga H."/>
            <person name="Fujihara H."/>
            <person name="Noguchi M."/>
            <person name="Hashimoto M."/>
            <person name="Shimodaira J."/>
            <person name="Tsuchikane K."/>
            <person name="Hosoyama A."/>
            <person name="Yamazoe A."/>
            <person name="Fujita N."/>
            <person name="Furukawa K."/>
        </authorList>
    </citation>
    <scope>NUCLEOTIDE SEQUENCE [LARGE SCALE GENOMIC DNA]</scope>
    <source>
        <strain evidence="2">DSM 10086 / NBRC 110670 / KF707</strain>
    </source>
</reference>
<dbReference type="KEGG" id="pfuw:KF707C_48450"/>
<protein>
    <submittedName>
        <fullName evidence="1">Uncharacterized protein</fullName>
    </submittedName>
</protein>
<dbReference type="RefSeq" id="WP_004422807.1">
    <property type="nucleotide sequence ID" value="NZ_AJMR01000229.1"/>
</dbReference>
<evidence type="ECO:0000313" key="2">
    <source>
        <dbReference type="Proteomes" id="UP000218554"/>
    </source>
</evidence>
<evidence type="ECO:0000313" key="1">
    <source>
        <dbReference type="EMBL" id="BAU76533.1"/>
    </source>
</evidence>
<gene>
    <name evidence="1" type="ORF">KF707C_48450</name>
</gene>
<organism evidence="1 2">
    <name type="scientific">Metapseudomonas furukawaii</name>
    <name type="common">Pseudomonas furukawaii</name>
    <dbReference type="NCBI Taxonomy" id="1149133"/>
    <lineage>
        <taxon>Bacteria</taxon>
        <taxon>Pseudomonadati</taxon>
        <taxon>Pseudomonadota</taxon>
        <taxon>Gammaproteobacteria</taxon>
        <taxon>Pseudomonadales</taxon>
        <taxon>Pseudomonadaceae</taxon>
        <taxon>Metapseudomonas</taxon>
    </lineage>
</organism>
<accession>A0AAD1C5B8</accession>
<dbReference type="EMBL" id="AP014862">
    <property type="protein sequence ID" value="BAU76533.1"/>
    <property type="molecule type" value="Genomic_DNA"/>
</dbReference>
<dbReference type="Proteomes" id="UP000218554">
    <property type="component" value="Chromosome"/>
</dbReference>